<dbReference type="InterPro" id="IPR023366">
    <property type="entry name" value="ATP_synth_asu-like_sf"/>
</dbReference>
<comment type="caution">
    <text evidence="1">The sequence shown here is derived from an EMBL/GenBank/DDBJ whole genome shotgun (WGS) entry which is preliminary data.</text>
</comment>
<gene>
    <name evidence="1" type="ORF">ACELLULO517_07785</name>
</gene>
<dbReference type="AlphaFoldDB" id="A0A963YZM1"/>
<protein>
    <submittedName>
        <fullName evidence="1">Uncharacterized protein</fullName>
    </submittedName>
</protein>
<sequence>MPLQQLKIRPGINTQLPPILNEGGWSQSQLIRFENGQPQAIGGWVKWWETELDSPARAIRSWADFNGTVWTAVGTDTSVYVIGDGQQLNITPIINTTNPTVDFSTVEGSTTVTILDNAVGVLNGTAVNIVTPVAVGGIVLQGLYQITMLNFDSFTITSSSSATSTVIDGGIVPSFTTMSGSLTVTVTLENHGYAAQETFGVTVPVTVGGLTLNGAYLIESVVDDNTFTISAVSAATSSATALMNGGNARFVYYNANQSTYVSYGYGIGGYGLGGYGEGSIYVPPAVTQVPLWTFDTWGETLILCQGGGPIFTWTPESGQTQAQLIAGAPPINGGIFVAMPELTLVAWGSSTSGIQEPLLVQWSTIGDYTNWIPTVENQAGSQTIPSGSRVVGAIQGPQQALIFTDVDVYSMNYLGGSGEASLAWGFIKLADHCGLIATRAVCVLDETVFWIAGPSGLQDSQGPSGGRFMVYNGGVTEPLPCTVYDTIFQDLDWANSEKIVAASNALFHEVSWFYPSLSGGSGECDSYVKFNKKESTWDFGKLPRCGWQDYSAAGNPIGGGSDGYLYAHEVGITADGADLNWSVASGAVMIAEGDMMMFVDWLLPEFYWGIRGTPTTVSPVTLTISGYRFSNDVAPVTQSSMTFTQSGSGFSNPRVRGRNLSFTFGGPGFARLGSIRYRAAPDGKY</sequence>
<accession>A0A963YZM1</accession>
<name>A0A963YZM1_9PROT</name>
<keyword evidence="2" id="KW-1185">Reference proteome</keyword>
<dbReference type="Gene3D" id="2.40.30.20">
    <property type="match status" value="2"/>
</dbReference>
<evidence type="ECO:0000313" key="2">
    <source>
        <dbReference type="Proteomes" id="UP000721844"/>
    </source>
</evidence>
<dbReference type="EMBL" id="JAESVA010000002">
    <property type="protein sequence ID" value="MCB8880132.1"/>
    <property type="molecule type" value="Genomic_DNA"/>
</dbReference>
<dbReference type="RefSeq" id="WP_227306738.1">
    <property type="nucleotide sequence ID" value="NZ_JAESVA010000002.1"/>
</dbReference>
<dbReference type="Proteomes" id="UP000721844">
    <property type="component" value="Unassembled WGS sequence"/>
</dbReference>
<reference evidence="1 2" key="1">
    <citation type="journal article" date="2021" name="Microorganisms">
        <title>Acidisoma silvae sp. nov. and Acidisomacellulosilytica sp. nov., Two Acidophilic Bacteria Isolated from Decaying Wood, Hydrolyzing Cellulose and Producing Poly-3-hydroxybutyrate.</title>
        <authorList>
            <person name="Mieszkin S."/>
            <person name="Pouder E."/>
            <person name="Uroz S."/>
            <person name="Simon-Colin C."/>
            <person name="Alain K."/>
        </authorList>
    </citation>
    <scope>NUCLEOTIDE SEQUENCE [LARGE SCALE GENOMIC DNA]</scope>
    <source>
        <strain evidence="1 2">HW T5.17</strain>
    </source>
</reference>
<organism evidence="1 2">
    <name type="scientific">Acidisoma cellulosilyticum</name>
    <dbReference type="NCBI Taxonomy" id="2802395"/>
    <lineage>
        <taxon>Bacteria</taxon>
        <taxon>Pseudomonadati</taxon>
        <taxon>Pseudomonadota</taxon>
        <taxon>Alphaproteobacteria</taxon>
        <taxon>Acetobacterales</taxon>
        <taxon>Acidocellaceae</taxon>
        <taxon>Acidisoma</taxon>
    </lineage>
</organism>
<evidence type="ECO:0000313" key="1">
    <source>
        <dbReference type="EMBL" id="MCB8880132.1"/>
    </source>
</evidence>
<proteinExistence type="predicted"/>